<dbReference type="EMBL" id="KI635730">
    <property type="protein sequence ID" value="ETB62871.1"/>
    <property type="molecule type" value="Genomic_DNA"/>
</dbReference>
<dbReference type="AlphaFoldDB" id="V7PTF4"/>
<dbReference type="Proteomes" id="UP000018538">
    <property type="component" value="Unassembled WGS sequence"/>
</dbReference>
<feature type="region of interest" description="Disordered" evidence="2">
    <location>
        <begin position="186"/>
        <end position="213"/>
    </location>
</feature>
<evidence type="ECO:0000313" key="4">
    <source>
        <dbReference type="Proteomes" id="UP000018538"/>
    </source>
</evidence>
<keyword evidence="1" id="KW-0175">Coiled coil</keyword>
<accession>V7PTF4</accession>
<dbReference type="OrthoDB" id="392779at2759"/>
<evidence type="ECO:0000256" key="1">
    <source>
        <dbReference type="SAM" id="Coils"/>
    </source>
</evidence>
<feature type="coiled-coil region" evidence="1">
    <location>
        <begin position="57"/>
        <end position="94"/>
    </location>
</feature>
<organism evidence="3 4">
    <name type="scientific">Plasmodium yoelii 17X</name>
    <dbReference type="NCBI Taxonomy" id="1323249"/>
    <lineage>
        <taxon>Eukaryota</taxon>
        <taxon>Sar</taxon>
        <taxon>Alveolata</taxon>
        <taxon>Apicomplexa</taxon>
        <taxon>Aconoidasida</taxon>
        <taxon>Haemosporida</taxon>
        <taxon>Plasmodiidae</taxon>
        <taxon>Plasmodium</taxon>
        <taxon>Plasmodium (Vinckeia)</taxon>
    </lineage>
</organism>
<evidence type="ECO:0000256" key="2">
    <source>
        <dbReference type="SAM" id="MobiDB-lite"/>
    </source>
</evidence>
<reference evidence="3 4" key="1">
    <citation type="submission" date="2013-11" db="EMBL/GenBank/DDBJ databases">
        <title>The Genome Sequence of Plasmodium yoelii 17X.</title>
        <authorList>
            <consortium name="The Broad Institute Genomics Platform"/>
            <consortium name="The Broad Institute Genome Sequencing Center for Infectious Disease"/>
            <person name="Neafsey D."/>
            <person name="Adams J."/>
            <person name="Walker B."/>
            <person name="Young S.K."/>
            <person name="Zeng Q."/>
            <person name="Gargeya S."/>
            <person name="Fitzgerald M."/>
            <person name="Haas B."/>
            <person name="Abouelleil A."/>
            <person name="Alvarado L."/>
            <person name="Chapman S.B."/>
            <person name="Gainer-Dewar J."/>
            <person name="Goldberg J."/>
            <person name="Griggs A."/>
            <person name="Gujja S."/>
            <person name="Hansen M."/>
            <person name="Howarth C."/>
            <person name="Imamovic A."/>
            <person name="Ireland A."/>
            <person name="Larimer J."/>
            <person name="McCowan C."/>
            <person name="Murphy C."/>
            <person name="Pearson M."/>
            <person name="Poon T.W."/>
            <person name="Priest M."/>
            <person name="Roberts A."/>
            <person name="Saif S."/>
            <person name="Shea T."/>
            <person name="Sykes S."/>
            <person name="Wortman J."/>
            <person name="Nusbaum C."/>
            <person name="Birren B."/>
        </authorList>
    </citation>
    <scope>NUCLEOTIDE SEQUENCE [LARGE SCALE GENOMIC DNA]</scope>
    <source>
        <strain evidence="3 4">17X</strain>
    </source>
</reference>
<gene>
    <name evidence="3" type="ORF">YYC_00513</name>
</gene>
<proteinExistence type="predicted"/>
<sequence>MVINLFCEIREEYLYAKIGELKNLKRIKTNDLVTNYLIFFSLCVNKIVEKNDEYKTLTNIEKEKKRKELIANNIENIKKKLKEKKKENEATNLKREDINYQKTLYTQNEQNSDISITLNKYDKLHLEQIRNDLTCILHFCISLLIKNLRIYAKNKETQICDTYNLVIQKDNNEEKKNIVSYVELNDENSENSQNSKNSKNSQNSQNSESSQNSEKKNLNDIIINSFELNLLYISFCFYNIYLLNNNDIYYLYVSLILFLKIFDHFKNKKITHNISINNNKIYIKYDLCVEHFLFKICDKIGVIQRKQKNIYDSLFFLTYSFIFYKHLNKSNINNFEKNEECNTIDMEIINVVQNINDIFLQLNFFTVSTFFVLKIIDMHMSCLRNEIKNVLIEINVIYKNKDDKILKTINNKNDKSYFLDSEENQNTIFYILNGNVMLNKKKNESISFDEKLKKIIDMCVSIFNNIVECSYIFLDLHLLSIYEHLINVSFCMIKDVYKLFHILKKEKEKNIIVEYKYMIYRNFLEMYIIYLKYNYLNYSQTTCTSIDTYKHVNYIHKKKDQIQNYIFSLLKTCPNDKKEINNLEFQDNTKNVDIKKVTTETCFDNDNDNNNDNDNDNNNNNNNNDKILIYDHIQQIEKNVTCLENVIHINTEEINKEIQSCLFSEKHFQKRNKYDFDIIPFIISDENIIYKFICEQILKKNNLNFEKDENKYHDFEFSDLYEQMSFSKTFCENVKELDEITEEIFHLIKNDQISRDEKKRSEQNKSPIVPSTFINIDTKYVEEFLNIFQFNEIKLNDLKLDVCNFGNSEYNNLAINKMKNNYKKFTKHRNNREYDNLLSLSFLQNKNIDGKKKQGQNNWIDYSDDIHYLCYNHKEIEFLFKKIKKYIKNCFEYYSLFNQTTLHLDILINSSEAYFYYNFFTKSFDECIKNYMDILYSFSYPLKYIEHKQYLFYKRDLALKCALLLKDVYICKKWNIIIDNIYFNSDNKDNKNLNFDDNISGNLTKDQKQIILQVIQYYYFFLKTYEIEKETTNEIIFENDDEKKSYFDIYFYVCKTLSTVEDKNFITQAINNYQYLLNYSLKNKMYHDEQYNEYMKNFCKKSIYMLGIKLNEIA</sequence>
<keyword evidence="4" id="KW-1185">Reference proteome</keyword>
<name>V7PTF4_PLAYE</name>
<evidence type="ECO:0000313" key="3">
    <source>
        <dbReference type="EMBL" id="ETB62871.1"/>
    </source>
</evidence>
<evidence type="ECO:0008006" key="5">
    <source>
        <dbReference type="Google" id="ProtNLM"/>
    </source>
</evidence>
<protein>
    <recommendedName>
        <fullName evidence="5">KIF-binding protein</fullName>
    </recommendedName>
</protein>
<feature type="compositionally biased region" description="Low complexity" evidence="2">
    <location>
        <begin position="190"/>
        <end position="212"/>
    </location>
</feature>